<dbReference type="PANTHER" id="PTHR13061:SF29">
    <property type="entry name" value="GAMMA CARBONIC ANHYDRASE-LIKE 1, MITOCHONDRIAL-RELATED"/>
    <property type="match status" value="1"/>
</dbReference>
<evidence type="ECO:0000313" key="3">
    <source>
        <dbReference type="Proteomes" id="UP001596445"/>
    </source>
</evidence>
<dbReference type="InterPro" id="IPR011004">
    <property type="entry name" value="Trimer_LpxA-like_sf"/>
</dbReference>
<sequence>MQRSFHDQEPTVADSASVDSTAVLVGDVTVGPEATVLPGAVIRGDGGGEVVLDARANVQDNVTIHADAPDQRVHLKENAAVGHNAIVHNATVGEHSLVGMNATVLDDAVLEPYSVVGANSLVTEGQRIESETLVGGRPQRSSAKTSTETQRCSRLPNTTQRGSTGSVPSINRHLRRSQR</sequence>
<accession>A0ABD5W4W7</accession>
<dbReference type="CDD" id="cd04645">
    <property type="entry name" value="LbH_gamma_CA_like"/>
    <property type="match status" value="1"/>
</dbReference>
<dbReference type="AlphaFoldDB" id="A0ABD5W4W7"/>
<proteinExistence type="predicted"/>
<dbReference type="InterPro" id="IPR050484">
    <property type="entry name" value="Transf_Hexapept/Carb_Anhydrase"/>
</dbReference>
<dbReference type="Proteomes" id="UP001596445">
    <property type="component" value="Unassembled WGS sequence"/>
</dbReference>
<feature type="compositionally biased region" description="Polar residues" evidence="1">
    <location>
        <begin position="139"/>
        <end position="169"/>
    </location>
</feature>
<reference evidence="2 3" key="1">
    <citation type="journal article" date="2019" name="Int. J. Syst. Evol. Microbiol.">
        <title>The Global Catalogue of Microorganisms (GCM) 10K type strain sequencing project: providing services to taxonomists for standard genome sequencing and annotation.</title>
        <authorList>
            <consortium name="The Broad Institute Genomics Platform"/>
            <consortium name="The Broad Institute Genome Sequencing Center for Infectious Disease"/>
            <person name="Wu L."/>
            <person name="Ma J."/>
        </authorList>
    </citation>
    <scope>NUCLEOTIDE SEQUENCE [LARGE SCALE GENOMIC DNA]</scope>
    <source>
        <strain evidence="2 3">JCM 30072</strain>
    </source>
</reference>
<dbReference type="PANTHER" id="PTHR13061">
    <property type="entry name" value="DYNACTIN SUBUNIT P25"/>
    <property type="match status" value="1"/>
</dbReference>
<dbReference type="Gene3D" id="2.160.10.10">
    <property type="entry name" value="Hexapeptide repeat proteins"/>
    <property type="match status" value="1"/>
</dbReference>
<dbReference type="RefSeq" id="WP_382185550.1">
    <property type="nucleotide sequence ID" value="NZ_JBHSZI010000001.1"/>
</dbReference>
<name>A0ABD5W4W7_9EURY</name>
<evidence type="ECO:0000256" key="1">
    <source>
        <dbReference type="SAM" id="MobiDB-lite"/>
    </source>
</evidence>
<organism evidence="2 3">
    <name type="scientific">Halovenus salina</name>
    <dbReference type="NCBI Taxonomy" id="1510225"/>
    <lineage>
        <taxon>Archaea</taxon>
        <taxon>Methanobacteriati</taxon>
        <taxon>Methanobacteriota</taxon>
        <taxon>Stenosarchaea group</taxon>
        <taxon>Halobacteria</taxon>
        <taxon>Halobacteriales</taxon>
        <taxon>Haloarculaceae</taxon>
        <taxon>Halovenus</taxon>
    </lineage>
</organism>
<dbReference type="EMBL" id="JBHSZI010000001">
    <property type="protein sequence ID" value="MFC7058620.1"/>
    <property type="molecule type" value="Genomic_DNA"/>
</dbReference>
<keyword evidence="3" id="KW-1185">Reference proteome</keyword>
<dbReference type="InterPro" id="IPR047324">
    <property type="entry name" value="LbH_gamma_CA-like"/>
</dbReference>
<gene>
    <name evidence="2" type="ORF">ACFQQG_11070</name>
</gene>
<evidence type="ECO:0000313" key="2">
    <source>
        <dbReference type="EMBL" id="MFC7058620.1"/>
    </source>
</evidence>
<protein>
    <submittedName>
        <fullName evidence="2">Gamma carbonic anhydrase family protein</fullName>
    </submittedName>
</protein>
<feature type="region of interest" description="Disordered" evidence="1">
    <location>
        <begin position="132"/>
        <end position="179"/>
    </location>
</feature>
<dbReference type="SUPFAM" id="SSF51161">
    <property type="entry name" value="Trimeric LpxA-like enzymes"/>
    <property type="match status" value="1"/>
</dbReference>
<comment type="caution">
    <text evidence="2">The sequence shown here is derived from an EMBL/GenBank/DDBJ whole genome shotgun (WGS) entry which is preliminary data.</text>
</comment>